<dbReference type="InterPro" id="IPR005819">
    <property type="entry name" value="H1/H5"/>
</dbReference>
<evidence type="ECO:0000259" key="9">
    <source>
        <dbReference type="PROSITE" id="PS51504"/>
    </source>
</evidence>
<dbReference type="Pfam" id="PF00538">
    <property type="entry name" value="Linker_histone"/>
    <property type="match status" value="1"/>
</dbReference>
<name>A0A9Q0MHD4_BLOTA</name>
<evidence type="ECO:0000313" key="10">
    <source>
        <dbReference type="EMBL" id="KAJ6225742.1"/>
    </source>
</evidence>
<keyword evidence="5 7" id="KW-0238">DNA-binding</keyword>
<comment type="function">
    <text evidence="1">Histones H1 are necessary for the condensation of nucleosome chains into higher-order structures.</text>
</comment>
<feature type="compositionally biased region" description="Basic residues" evidence="8">
    <location>
        <begin position="185"/>
        <end position="213"/>
    </location>
</feature>
<sequence length="213" mass="23177">MAEIESTVKLSSAKTKTKKSQSKTSTAKTTKPKVPSTHPPVKEMVTETIKTLKERNGSSLAAIKKHIASNYEVDIDRIVPFIRRFLKSAVTSGLLVQVKGKGATGSFKMSKPVKEVKEKPKKLVVADEKKKEPKPKSGKPKKVKASEAVKKSPSKKKSNTVKTSKVKNDGVKTSPVKVKESKPVKSPKKKIVKKVAKAGKSPKKTVPKKITAK</sequence>
<keyword evidence="6 7" id="KW-0539">Nucleus</keyword>
<dbReference type="InterPro" id="IPR036390">
    <property type="entry name" value="WH_DNA-bd_sf"/>
</dbReference>
<reference evidence="10" key="1">
    <citation type="submission" date="2022-12" db="EMBL/GenBank/DDBJ databases">
        <title>Genome assemblies of Blomia tropicalis.</title>
        <authorList>
            <person name="Cui Y."/>
        </authorList>
    </citation>
    <scope>NUCLEOTIDE SEQUENCE</scope>
    <source>
        <tissue evidence="10">Adult mites</tissue>
    </source>
</reference>
<dbReference type="EMBL" id="JAPWDV010000001">
    <property type="protein sequence ID" value="KAJ6225742.1"/>
    <property type="molecule type" value="Genomic_DNA"/>
</dbReference>
<dbReference type="PRINTS" id="PR00624">
    <property type="entry name" value="HISTONEH5"/>
</dbReference>
<keyword evidence="4 7" id="KW-0158">Chromosome</keyword>
<dbReference type="Proteomes" id="UP001142055">
    <property type="component" value="Chromosome 1"/>
</dbReference>
<dbReference type="FunFam" id="1.10.10.10:FF:000140">
    <property type="entry name" value="Histone H1.0"/>
    <property type="match status" value="1"/>
</dbReference>
<feature type="compositionally biased region" description="Low complexity" evidence="8">
    <location>
        <begin position="22"/>
        <end position="36"/>
    </location>
</feature>
<dbReference type="AlphaFoldDB" id="A0A9Q0MHD4"/>
<proteinExistence type="inferred from homology"/>
<comment type="similarity">
    <text evidence="7">Belongs to the histone H1/H5 family.</text>
</comment>
<evidence type="ECO:0000256" key="6">
    <source>
        <dbReference type="ARBA" id="ARBA00023242"/>
    </source>
</evidence>
<feature type="region of interest" description="Disordered" evidence="8">
    <location>
        <begin position="101"/>
        <end position="213"/>
    </location>
</feature>
<dbReference type="GO" id="GO:0030527">
    <property type="term" value="F:structural constituent of chromatin"/>
    <property type="evidence" value="ECO:0007669"/>
    <property type="project" value="InterPro"/>
</dbReference>
<evidence type="ECO:0000256" key="5">
    <source>
        <dbReference type="ARBA" id="ARBA00023125"/>
    </source>
</evidence>
<dbReference type="PROSITE" id="PS51504">
    <property type="entry name" value="H15"/>
    <property type="match status" value="1"/>
</dbReference>
<keyword evidence="11" id="KW-1185">Reference proteome</keyword>
<evidence type="ECO:0000256" key="1">
    <source>
        <dbReference type="ARBA" id="ARBA00002809"/>
    </source>
</evidence>
<dbReference type="GO" id="GO:0031492">
    <property type="term" value="F:nucleosomal DNA binding"/>
    <property type="evidence" value="ECO:0007669"/>
    <property type="project" value="TreeGrafter"/>
</dbReference>
<feature type="domain" description="H15" evidence="9">
    <location>
        <begin position="37"/>
        <end position="111"/>
    </location>
</feature>
<dbReference type="PANTHER" id="PTHR11467:SF20">
    <property type="entry name" value="H15 DOMAIN-CONTAINING PROTEIN-RELATED"/>
    <property type="match status" value="1"/>
</dbReference>
<dbReference type="GO" id="GO:0005634">
    <property type="term" value="C:nucleus"/>
    <property type="evidence" value="ECO:0007669"/>
    <property type="project" value="UniProtKB-SubCell"/>
</dbReference>
<comment type="caution">
    <text evidence="10">The sequence shown here is derived from an EMBL/GenBank/DDBJ whole genome shotgun (WGS) entry which is preliminary data.</text>
</comment>
<dbReference type="InterPro" id="IPR036388">
    <property type="entry name" value="WH-like_DNA-bd_sf"/>
</dbReference>
<dbReference type="GO" id="GO:0006334">
    <property type="term" value="P:nucleosome assembly"/>
    <property type="evidence" value="ECO:0007669"/>
    <property type="project" value="InterPro"/>
</dbReference>
<dbReference type="OMA" id="QHHKANI"/>
<organism evidence="10 11">
    <name type="scientific">Blomia tropicalis</name>
    <name type="common">Mite</name>
    <dbReference type="NCBI Taxonomy" id="40697"/>
    <lineage>
        <taxon>Eukaryota</taxon>
        <taxon>Metazoa</taxon>
        <taxon>Ecdysozoa</taxon>
        <taxon>Arthropoda</taxon>
        <taxon>Chelicerata</taxon>
        <taxon>Arachnida</taxon>
        <taxon>Acari</taxon>
        <taxon>Acariformes</taxon>
        <taxon>Sarcoptiformes</taxon>
        <taxon>Astigmata</taxon>
        <taxon>Glycyphagoidea</taxon>
        <taxon>Echimyopodidae</taxon>
        <taxon>Blomia</taxon>
    </lineage>
</organism>
<dbReference type="InterPro" id="IPR005818">
    <property type="entry name" value="Histone_H1/H5_H15"/>
</dbReference>
<evidence type="ECO:0000256" key="3">
    <source>
        <dbReference type="ARBA" id="ARBA00004286"/>
    </source>
</evidence>
<feature type="region of interest" description="Disordered" evidence="8">
    <location>
        <begin position="1"/>
        <end position="42"/>
    </location>
</feature>
<dbReference type="CDD" id="cd00073">
    <property type="entry name" value="H15"/>
    <property type="match status" value="1"/>
</dbReference>
<feature type="compositionally biased region" description="Basic and acidic residues" evidence="8">
    <location>
        <begin position="124"/>
        <end position="135"/>
    </location>
</feature>
<gene>
    <name evidence="10" type="ORF">RDWZM_004287</name>
</gene>
<dbReference type="GO" id="GO:0045910">
    <property type="term" value="P:negative regulation of DNA recombination"/>
    <property type="evidence" value="ECO:0007669"/>
    <property type="project" value="TreeGrafter"/>
</dbReference>
<accession>A0A9Q0MHD4</accession>
<dbReference type="Gene3D" id="1.10.10.10">
    <property type="entry name" value="Winged helix-like DNA-binding domain superfamily/Winged helix DNA-binding domain"/>
    <property type="match status" value="1"/>
</dbReference>
<dbReference type="SMART" id="SM00526">
    <property type="entry name" value="H15"/>
    <property type="match status" value="1"/>
</dbReference>
<evidence type="ECO:0000256" key="2">
    <source>
        <dbReference type="ARBA" id="ARBA00004123"/>
    </source>
</evidence>
<dbReference type="PANTHER" id="PTHR11467">
    <property type="entry name" value="HISTONE H1"/>
    <property type="match status" value="1"/>
</dbReference>
<dbReference type="GO" id="GO:0030261">
    <property type="term" value="P:chromosome condensation"/>
    <property type="evidence" value="ECO:0007669"/>
    <property type="project" value="TreeGrafter"/>
</dbReference>
<dbReference type="GO" id="GO:0000786">
    <property type="term" value="C:nucleosome"/>
    <property type="evidence" value="ECO:0007669"/>
    <property type="project" value="InterPro"/>
</dbReference>
<dbReference type="GO" id="GO:0003690">
    <property type="term" value="F:double-stranded DNA binding"/>
    <property type="evidence" value="ECO:0007669"/>
    <property type="project" value="TreeGrafter"/>
</dbReference>
<evidence type="ECO:0000256" key="4">
    <source>
        <dbReference type="ARBA" id="ARBA00022454"/>
    </source>
</evidence>
<evidence type="ECO:0000313" key="11">
    <source>
        <dbReference type="Proteomes" id="UP001142055"/>
    </source>
</evidence>
<evidence type="ECO:0000256" key="8">
    <source>
        <dbReference type="SAM" id="MobiDB-lite"/>
    </source>
</evidence>
<comment type="subcellular location">
    <subcellularLocation>
        <location evidence="3">Chromosome</location>
    </subcellularLocation>
    <subcellularLocation>
        <location evidence="2 7">Nucleus</location>
    </subcellularLocation>
</comment>
<protein>
    <recommendedName>
        <fullName evidence="9">H15 domain-containing protein</fullName>
    </recommendedName>
</protein>
<dbReference type="SUPFAM" id="SSF46785">
    <property type="entry name" value="Winged helix' DNA-binding domain"/>
    <property type="match status" value="1"/>
</dbReference>
<evidence type="ECO:0000256" key="7">
    <source>
        <dbReference type="RuleBase" id="RU003894"/>
    </source>
</evidence>